<keyword evidence="3" id="KW-0472">Membrane</keyword>
<dbReference type="NCBIfam" id="TIGR02532">
    <property type="entry name" value="IV_pilin_GFxxxE"/>
    <property type="match status" value="1"/>
</dbReference>
<gene>
    <name evidence="4" type="ORF">SAMN05444972_10822</name>
</gene>
<proteinExistence type="predicted"/>
<evidence type="ECO:0000256" key="2">
    <source>
        <dbReference type="ARBA" id="ARBA00023287"/>
    </source>
</evidence>
<dbReference type="OrthoDB" id="1798043at2"/>
<dbReference type="GO" id="GO:0009986">
    <property type="term" value="C:cell surface"/>
    <property type="evidence" value="ECO:0007669"/>
    <property type="project" value="UniProtKB-SubCell"/>
</dbReference>
<dbReference type="GO" id="GO:0030420">
    <property type="term" value="P:establishment of competence for transformation"/>
    <property type="evidence" value="ECO:0007669"/>
    <property type="project" value="UniProtKB-KW"/>
</dbReference>
<name>A0A1I6ST56_9BACL</name>
<evidence type="ECO:0000256" key="3">
    <source>
        <dbReference type="SAM" id="Phobius"/>
    </source>
</evidence>
<dbReference type="InterPro" id="IPR045584">
    <property type="entry name" value="Pilin-like"/>
</dbReference>
<keyword evidence="2" id="KW-0178">Competence</keyword>
<dbReference type="InterPro" id="IPR012902">
    <property type="entry name" value="N_methyl_site"/>
</dbReference>
<dbReference type="RefSeq" id="WP_091837468.1">
    <property type="nucleotide sequence ID" value="NZ_FPAA01000008.1"/>
</dbReference>
<evidence type="ECO:0000313" key="5">
    <source>
        <dbReference type="Proteomes" id="UP000198660"/>
    </source>
</evidence>
<dbReference type="Pfam" id="PF07963">
    <property type="entry name" value="N_methyl"/>
    <property type="match status" value="1"/>
</dbReference>
<sequence>MIKKWISNEDGFTLIEMIVVIFVIGVIIAIALPNLRMAGQSAQERACDANRKLIGAQADNYYLEYGSFPTSVEQLKKRGYLRSTPTCPAKGTYTIRKGASVEKRVHCSKHGD</sequence>
<protein>
    <submittedName>
        <fullName evidence="4">Competence protein ComGC/general secretion pathway protein G</fullName>
    </submittedName>
</protein>
<dbReference type="EMBL" id="FPAA01000008">
    <property type="protein sequence ID" value="SFS80114.1"/>
    <property type="molecule type" value="Genomic_DNA"/>
</dbReference>
<comment type="subcellular location">
    <subcellularLocation>
        <location evidence="1">Cell surface</location>
    </subcellularLocation>
</comment>
<dbReference type="Gene3D" id="3.30.700.10">
    <property type="entry name" value="Glycoprotein, Type 4 Pilin"/>
    <property type="match status" value="1"/>
</dbReference>
<keyword evidence="5" id="KW-1185">Reference proteome</keyword>
<dbReference type="Proteomes" id="UP000198660">
    <property type="component" value="Unassembled WGS sequence"/>
</dbReference>
<dbReference type="PANTHER" id="PTHR30093">
    <property type="entry name" value="GENERAL SECRETION PATHWAY PROTEIN G"/>
    <property type="match status" value="1"/>
</dbReference>
<keyword evidence="3" id="KW-0812">Transmembrane</keyword>
<accession>A0A1I6ST56</accession>
<evidence type="ECO:0000313" key="4">
    <source>
        <dbReference type="EMBL" id="SFS80114.1"/>
    </source>
</evidence>
<organism evidence="4 5">
    <name type="scientific">Marininema halotolerans</name>
    <dbReference type="NCBI Taxonomy" id="1155944"/>
    <lineage>
        <taxon>Bacteria</taxon>
        <taxon>Bacillati</taxon>
        <taxon>Bacillota</taxon>
        <taxon>Bacilli</taxon>
        <taxon>Bacillales</taxon>
        <taxon>Thermoactinomycetaceae</taxon>
        <taxon>Marininema</taxon>
    </lineage>
</organism>
<reference evidence="5" key="1">
    <citation type="submission" date="2016-10" db="EMBL/GenBank/DDBJ databases">
        <authorList>
            <person name="Varghese N."/>
            <person name="Submissions S."/>
        </authorList>
    </citation>
    <scope>NUCLEOTIDE SEQUENCE [LARGE SCALE GENOMIC DNA]</scope>
    <source>
        <strain evidence="5">DSM 45789</strain>
    </source>
</reference>
<feature type="transmembrane region" description="Helical" evidence="3">
    <location>
        <begin position="12"/>
        <end position="35"/>
    </location>
</feature>
<dbReference type="SUPFAM" id="SSF54523">
    <property type="entry name" value="Pili subunits"/>
    <property type="match status" value="1"/>
</dbReference>
<keyword evidence="3" id="KW-1133">Transmembrane helix</keyword>
<evidence type="ECO:0000256" key="1">
    <source>
        <dbReference type="ARBA" id="ARBA00004241"/>
    </source>
</evidence>
<dbReference type="AlphaFoldDB" id="A0A1I6ST56"/>